<dbReference type="PANTHER" id="PTHR30244">
    <property type="entry name" value="TRANSAMINASE"/>
    <property type="match status" value="1"/>
</dbReference>
<sequence>AICVNSNGSGLVALLLIYKEYYGRTSVMIQSNTMYGVKTITKTAGYNLVDIIDCHLETLMPTFEDLKKSVDNYKGEINQLVIMLSDIGGTINPNIEKIAKFCKEKNIILLEDAAHSFGSSLNKKFSGTFGNADVYSYYSTKAIFAGEGGIVVTNDNNIGSLMKDFIAYDRFKQKMEIGCNIRLPELQALMIYSVVEEYKEIIKNKFKMAAKYTEVCNSLKIKYINQNENSNLGNYYKFTIISPDKVISDFLPKIKTTTSKVYDYSLGKSKEIPLKHLCLPIWYRLEDNISDKAIQEIKESLGV</sequence>
<dbReference type="InterPro" id="IPR015421">
    <property type="entry name" value="PyrdxlP-dep_Trfase_major"/>
</dbReference>
<evidence type="ECO:0000313" key="1">
    <source>
        <dbReference type="EMBL" id="SVD17148.1"/>
    </source>
</evidence>
<protein>
    <recommendedName>
        <fullName evidence="2">DegT/DnrJ/EryC1/StrS aminotransferase family protein</fullName>
    </recommendedName>
</protein>
<gene>
    <name evidence="1" type="ORF">METZ01_LOCUS370002</name>
</gene>
<dbReference type="InterPro" id="IPR000653">
    <property type="entry name" value="DegT/StrS_aminotransferase"/>
</dbReference>
<dbReference type="PANTHER" id="PTHR30244:SF34">
    <property type="entry name" value="DTDP-4-AMINO-4,6-DIDEOXYGALACTOSE TRANSAMINASE"/>
    <property type="match status" value="1"/>
</dbReference>
<dbReference type="GO" id="GO:0030170">
    <property type="term" value="F:pyridoxal phosphate binding"/>
    <property type="evidence" value="ECO:0007669"/>
    <property type="project" value="TreeGrafter"/>
</dbReference>
<reference evidence="1" key="1">
    <citation type="submission" date="2018-05" db="EMBL/GenBank/DDBJ databases">
        <authorList>
            <person name="Lanie J.A."/>
            <person name="Ng W.-L."/>
            <person name="Kazmierczak K.M."/>
            <person name="Andrzejewski T.M."/>
            <person name="Davidsen T.M."/>
            <person name="Wayne K.J."/>
            <person name="Tettelin H."/>
            <person name="Glass J.I."/>
            <person name="Rusch D."/>
            <person name="Podicherti R."/>
            <person name="Tsui H.-C.T."/>
            <person name="Winkler M.E."/>
        </authorList>
    </citation>
    <scope>NUCLEOTIDE SEQUENCE</scope>
</reference>
<dbReference type="InterPro" id="IPR015424">
    <property type="entry name" value="PyrdxlP-dep_Trfase"/>
</dbReference>
<feature type="non-terminal residue" evidence="1">
    <location>
        <position position="1"/>
    </location>
</feature>
<dbReference type="GO" id="GO:0000271">
    <property type="term" value="P:polysaccharide biosynthetic process"/>
    <property type="evidence" value="ECO:0007669"/>
    <property type="project" value="TreeGrafter"/>
</dbReference>
<name>A0A382T6Z5_9ZZZZ</name>
<accession>A0A382T6Z5</accession>
<organism evidence="1">
    <name type="scientific">marine metagenome</name>
    <dbReference type="NCBI Taxonomy" id="408172"/>
    <lineage>
        <taxon>unclassified sequences</taxon>
        <taxon>metagenomes</taxon>
        <taxon>ecological metagenomes</taxon>
    </lineage>
</organism>
<dbReference type="Gene3D" id="3.40.640.10">
    <property type="entry name" value="Type I PLP-dependent aspartate aminotransferase-like (Major domain)"/>
    <property type="match status" value="1"/>
</dbReference>
<dbReference type="AlphaFoldDB" id="A0A382T6Z5"/>
<evidence type="ECO:0008006" key="2">
    <source>
        <dbReference type="Google" id="ProtNLM"/>
    </source>
</evidence>
<dbReference type="GO" id="GO:0008483">
    <property type="term" value="F:transaminase activity"/>
    <property type="evidence" value="ECO:0007669"/>
    <property type="project" value="TreeGrafter"/>
</dbReference>
<proteinExistence type="predicted"/>
<dbReference type="Pfam" id="PF01041">
    <property type="entry name" value="DegT_DnrJ_EryC1"/>
    <property type="match status" value="1"/>
</dbReference>
<dbReference type="EMBL" id="UINC01133925">
    <property type="protein sequence ID" value="SVD17148.1"/>
    <property type="molecule type" value="Genomic_DNA"/>
</dbReference>
<dbReference type="SUPFAM" id="SSF53383">
    <property type="entry name" value="PLP-dependent transferases"/>
    <property type="match status" value="1"/>
</dbReference>